<gene>
    <name evidence="1" type="ORF">CGC50_10930</name>
</gene>
<dbReference type="OrthoDB" id="7066958at2"/>
<name>A0A250FR18_9FLAO</name>
<evidence type="ECO:0008006" key="3">
    <source>
        <dbReference type="Google" id="ProtNLM"/>
    </source>
</evidence>
<dbReference type="KEGG" id="cgh:CGC50_10930"/>
<dbReference type="AlphaFoldDB" id="A0A250FR18"/>
<dbReference type="Proteomes" id="UP000217250">
    <property type="component" value="Chromosome"/>
</dbReference>
<dbReference type="GeneID" id="84809063"/>
<protein>
    <recommendedName>
        <fullName evidence="3">Immunity protein 43 domain-containing protein</fullName>
    </recommendedName>
</protein>
<proteinExistence type="predicted"/>
<dbReference type="RefSeq" id="WP_095910849.1">
    <property type="nucleotide sequence ID" value="NZ_CP022386.1"/>
</dbReference>
<accession>A0A250FR18</accession>
<reference evidence="2" key="1">
    <citation type="submission" date="2017-06" db="EMBL/GenBank/DDBJ databases">
        <title>Capnocytophaga spp. assemblies.</title>
        <authorList>
            <person name="Gulvik C.A."/>
        </authorList>
    </citation>
    <scope>NUCLEOTIDE SEQUENCE [LARGE SCALE GENOMIC DNA]</scope>
    <source>
        <strain evidence="2">H1496</strain>
    </source>
</reference>
<evidence type="ECO:0000313" key="2">
    <source>
        <dbReference type="Proteomes" id="UP000217250"/>
    </source>
</evidence>
<dbReference type="EMBL" id="CP022386">
    <property type="protein sequence ID" value="ATA87619.1"/>
    <property type="molecule type" value="Genomic_DNA"/>
</dbReference>
<sequence>MKYYRIRTDWDSKTTGRRNGGCAVEQNKNSFTDKRVEKNFKEFFIANIKNIERTRWGSYVIYEPPQDFDLTYFPKTKSIKELDIMNYSEQLFNISFLISERAYKILAKYRLPIHNKIPAKIATFSQDYFLVGFPTLLANMYDFKKSVFYRYEKGQRVMFENVDDYENAEYDRHMADPVSIFLNIKMEYDVIDTRHGLFLSQPLIEELQKEMVTGYIIREGILEN</sequence>
<organism evidence="1 2">
    <name type="scientific">Capnocytophaga gingivalis</name>
    <dbReference type="NCBI Taxonomy" id="1017"/>
    <lineage>
        <taxon>Bacteria</taxon>
        <taxon>Pseudomonadati</taxon>
        <taxon>Bacteroidota</taxon>
        <taxon>Flavobacteriia</taxon>
        <taxon>Flavobacteriales</taxon>
        <taxon>Flavobacteriaceae</taxon>
        <taxon>Capnocytophaga</taxon>
    </lineage>
</organism>
<evidence type="ECO:0000313" key="1">
    <source>
        <dbReference type="EMBL" id="ATA87619.1"/>
    </source>
</evidence>